<sequence length="187" mass="21993">MSNITKHALAESLKKLLLKKPLNKITINDLTTDCGISRMAFYYHFKDIYDLVEWTCLEESRKALQGKKTYDTWQEGLLQIFEAVYENKPFIINAYNSISRELIENFLFQLTHYLIMGVVEEQSKETLLTNEQKNFIADFYKYSFVGIMLDWLRQGMRSDYVSICDNMCITIHGNITNSIQNFTKHDK</sequence>
<gene>
    <name evidence="4" type="ORF">ERS852533_01600</name>
</gene>
<evidence type="ECO:0000256" key="2">
    <source>
        <dbReference type="PROSITE-ProRule" id="PRU00335"/>
    </source>
</evidence>
<keyword evidence="4" id="KW-0808">Transferase</keyword>
<evidence type="ECO:0000313" key="4">
    <source>
        <dbReference type="EMBL" id="CUP51431.1"/>
    </source>
</evidence>
<evidence type="ECO:0000259" key="3">
    <source>
        <dbReference type="PROSITE" id="PS50977"/>
    </source>
</evidence>
<dbReference type="PANTHER" id="PTHR43479">
    <property type="entry name" value="ACREF/ENVCD OPERON REPRESSOR-RELATED"/>
    <property type="match status" value="1"/>
</dbReference>
<dbReference type="AlphaFoldDB" id="A0A174NW21"/>
<dbReference type="GO" id="GO:0016301">
    <property type="term" value="F:kinase activity"/>
    <property type="evidence" value="ECO:0007669"/>
    <property type="project" value="UniProtKB-KW"/>
</dbReference>
<feature type="domain" description="HTH tetR-type" evidence="3">
    <location>
        <begin position="3"/>
        <end position="63"/>
    </location>
</feature>
<proteinExistence type="predicted"/>
<dbReference type="InterPro" id="IPR001647">
    <property type="entry name" value="HTH_TetR"/>
</dbReference>
<dbReference type="PROSITE" id="PS50977">
    <property type="entry name" value="HTH_TETR_2"/>
    <property type="match status" value="1"/>
</dbReference>
<dbReference type="InterPro" id="IPR009057">
    <property type="entry name" value="Homeodomain-like_sf"/>
</dbReference>
<dbReference type="GO" id="GO:0003677">
    <property type="term" value="F:DNA binding"/>
    <property type="evidence" value="ECO:0007669"/>
    <property type="project" value="UniProtKB-UniRule"/>
</dbReference>
<dbReference type="Proteomes" id="UP000095413">
    <property type="component" value="Unassembled WGS sequence"/>
</dbReference>
<reference evidence="4 5" key="1">
    <citation type="submission" date="2015-09" db="EMBL/GenBank/DDBJ databases">
        <authorList>
            <consortium name="Pathogen Informatics"/>
        </authorList>
    </citation>
    <scope>NUCLEOTIDE SEQUENCE [LARGE SCALE GENOMIC DNA]</scope>
    <source>
        <strain evidence="4 5">2789STDY5834921</strain>
    </source>
</reference>
<evidence type="ECO:0000256" key="1">
    <source>
        <dbReference type="ARBA" id="ARBA00023125"/>
    </source>
</evidence>
<dbReference type="OrthoDB" id="9810250at2"/>
<dbReference type="InterPro" id="IPR050624">
    <property type="entry name" value="HTH-type_Tx_Regulator"/>
</dbReference>
<name>A0A174NW21_9FIRM</name>
<protein>
    <submittedName>
        <fullName evidence="4">Probable dihydroxyacetone kinase regulator</fullName>
    </submittedName>
</protein>
<dbReference type="PANTHER" id="PTHR43479:SF7">
    <property type="entry name" value="TETR-FAMILY TRANSCRIPTIONAL REGULATOR"/>
    <property type="match status" value="1"/>
</dbReference>
<evidence type="ECO:0000313" key="5">
    <source>
        <dbReference type="Proteomes" id="UP000095413"/>
    </source>
</evidence>
<accession>A0A174NW21</accession>
<organism evidence="4 5">
    <name type="scientific">Blautia obeum</name>
    <dbReference type="NCBI Taxonomy" id="40520"/>
    <lineage>
        <taxon>Bacteria</taxon>
        <taxon>Bacillati</taxon>
        <taxon>Bacillota</taxon>
        <taxon>Clostridia</taxon>
        <taxon>Lachnospirales</taxon>
        <taxon>Lachnospiraceae</taxon>
        <taxon>Blautia</taxon>
    </lineage>
</organism>
<keyword evidence="1 2" id="KW-0238">DNA-binding</keyword>
<dbReference type="SUPFAM" id="SSF46689">
    <property type="entry name" value="Homeodomain-like"/>
    <property type="match status" value="1"/>
</dbReference>
<dbReference type="Pfam" id="PF14278">
    <property type="entry name" value="TetR_C_8"/>
    <property type="match status" value="1"/>
</dbReference>
<dbReference type="EMBL" id="CZBA01000008">
    <property type="protein sequence ID" value="CUP51431.1"/>
    <property type="molecule type" value="Genomic_DNA"/>
</dbReference>
<dbReference type="RefSeq" id="WP_055055960.1">
    <property type="nucleotide sequence ID" value="NZ_CZBA01000008.1"/>
</dbReference>
<dbReference type="Gene3D" id="1.10.357.10">
    <property type="entry name" value="Tetracycline Repressor, domain 2"/>
    <property type="match status" value="1"/>
</dbReference>
<keyword evidence="4" id="KW-0418">Kinase</keyword>
<dbReference type="InterPro" id="IPR039532">
    <property type="entry name" value="TetR_C_Firmicutes"/>
</dbReference>
<feature type="DNA-binding region" description="H-T-H motif" evidence="2">
    <location>
        <begin position="26"/>
        <end position="45"/>
    </location>
</feature>